<feature type="non-terminal residue" evidence="1">
    <location>
        <position position="64"/>
    </location>
</feature>
<evidence type="ECO:0000313" key="2">
    <source>
        <dbReference type="Proteomes" id="UP000789405"/>
    </source>
</evidence>
<dbReference type="AlphaFoldDB" id="A0A9N9NA89"/>
<gene>
    <name evidence="1" type="ORF">DERYTH_LOCUS13994</name>
</gene>
<name>A0A9N9NA89_9GLOM</name>
<protein>
    <submittedName>
        <fullName evidence="1">13319_t:CDS:1</fullName>
    </submittedName>
</protein>
<dbReference type="Gene3D" id="1.10.510.10">
    <property type="entry name" value="Transferase(Phosphotransferase) domain 1"/>
    <property type="match status" value="1"/>
</dbReference>
<sequence length="64" mass="7501">MSLDQEILTYGSNFNVFKYKEFYSVTKIDEGEFGTIYKAFWKDCGITVVFKKLKNNKACQITQK</sequence>
<dbReference type="OrthoDB" id="2402366at2759"/>
<accession>A0A9N9NA89</accession>
<dbReference type="Proteomes" id="UP000789405">
    <property type="component" value="Unassembled WGS sequence"/>
</dbReference>
<reference evidence="1" key="1">
    <citation type="submission" date="2021-06" db="EMBL/GenBank/DDBJ databases">
        <authorList>
            <person name="Kallberg Y."/>
            <person name="Tangrot J."/>
            <person name="Rosling A."/>
        </authorList>
    </citation>
    <scope>NUCLEOTIDE SEQUENCE</scope>
    <source>
        <strain evidence="1">MA453B</strain>
    </source>
</reference>
<dbReference type="InterPro" id="IPR011009">
    <property type="entry name" value="Kinase-like_dom_sf"/>
</dbReference>
<organism evidence="1 2">
    <name type="scientific">Dentiscutata erythropus</name>
    <dbReference type="NCBI Taxonomy" id="1348616"/>
    <lineage>
        <taxon>Eukaryota</taxon>
        <taxon>Fungi</taxon>
        <taxon>Fungi incertae sedis</taxon>
        <taxon>Mucoromycota</taxon>
        <taxon>Glomeromycotina</taxon>
        <taxon>Glomeromycetes</taxon>
        <taxon>Diversisporales</taxon>
        <taxon>Gigasporaceae</taxon>
        <taxon>Dentiscutata</taxon>
    </lineage>
</organism>
<keyword evidence="2" id="KW-1185">Reference proteome</keyword>
<evidence type="ECO:0000313" key="1">
    <source>
        <dbReference type="EMBL" id="CAG8716738.1"/>
    </source>
</evidence>
<proteinExistence type="predicted"/>
<dbReference type="SUPFAM" id="SSF56112">
    <property type="entry name" value="Protein kinase-like (PK-like)"/>
    <property type="match status" value="1"/>
</dbReference>
<comment type="caution">
    <text evidence="1">The sequence shown here is derived from an EMBL/GenBank/DDBJ whole genome shotgun (WGS) entry which is preliminary data.</text>
</comment>
<dbReference type="EMBL" id="CAJVPY010010221">
    <property type="protein sequence ID" value="CAG8716738.1"/>
    <property type="molecule type" value="Genomic_DNA"/>
</dbReference>